<accession>A0ABM1BZK2</accession>
<dbReference type="Gene3D" id="3.40.50.720">
    <property type="entry name" value="NAD(P)-binding Rossmann-like Domain"/>
    <property type="match status" value="1"/>
</dbReference>
<evidence type="ECO:0000313" key="1">
    <source>
        <dbReference type="Proteomes" id="UP000694941"/>
    </source>
</evidence>
<dbReference type="Pfam" id="PF00106">
    <property type="entry name" value="adh_short"/>
    <property type="match status" value="1"/>
</dbReference>
<dbReference type="InterPro" id="IPR036291">
    <property type="entry name" value="NAD(P)-bd_dom_sf"/>
</dbReference>
<dbReference type="SUPFAM" id="SSF51735">
    <property type="entry name" value="NAD(P)-binding Rossmann-fold domains"/>
    <property type="match status" value="1"/>
</dbReference>
<proteinExistence type="predicted"/>
<dbReference type="RefSeq" id="XP_013791639.2">
    <property type="nucleotide sequence ID" value="XM_013936185.2"/>
</dbReference>
<name>A0ABM1BZK2_LIMPO</name>
<sequence length="164" mass="18395">MWLLLLILLFGVLAFLLKSYLQHKVSLSGAHVMITGGSSGIGKAVAVDAVFRGASVTLLARNEERLEAAQEELLRFVREPDKQKIQIFSVDVTKNYNAIEDAVNMAQEKAGPIFMLVNCAGTSVSYRFEETPLEDFQVSSVSVVNYNNKIKWFQVCVNFRLYQK</sequence>
<keyword evidence="1" id="KW-1185">Reference proteome</keyword>
<dbReference type="PANTHER" id="PTHR43550:SF3">
    <property type="entry name" value="3-KETODIHYDROSPHINGOSINE REDUCTASE"/>
    <property type="match status" value="1"/>
</dbReference>
<gene>
    <name evidence="2" type="primary">LOC106475506</name>
</gene>
<dbReference type="InterPro" id="IPR002347">
    <property type="entry name" value="SDR_fam"/>
</dbReference>
<dbReference type="Proteomes" id="UP000694941">
    <property type="component" value="Unplaced"/>
</dbReference>
<dbReference type="GeneID" id="106475506"/>
<dbReference type="PANTHER" id="PTHR43550">
    <property type="entry name" value="3-KETODIHYDROSPHINGOSINE REDUCTASE"/>
    <property type="match status" value="1"/>
</dbReference>
<organism evidence="1 2">
    <name type="scientific">Limulus polyphemus</name>
    <name type="common">Atlantic horseshoe crab</name>
    <dbReference type="NCBI Taxonomy" id="6850"/>
    <lineage>
        <taxon>Eukaryota</taxon>
        <taxon>Metazoa</taxon>
        <taxon>Ecdysozoa</taxon>
        <taxon>Arthropoda</taxon>
        <taxon>Chelicerata</taxon>
        <taxon>Merostomata</taxon>
        <taxon>Xiphosura</taxon>
        <taxon>Limulidae</taxon>
        <taxon>Limulus</taxon>
    </lineage>
</organism>
<dbReference type="PRINTS" id="PR00081">
    <property type="entry name" value="GDHRDH"/>
</dbReference>
<evidence type="ECO:0000313" key="2">
    <source>
        <dbReference type="RefSeq" id="XP_013791639.2"/>
    </source>
</evidence>
<reference evidence="2" key="1">
    <citation type="submission" date="2025-08" db="UniProtKB">
        <authorList>
            <consortium name="RefSeq"/>
        </authorList>
    </citation>
    <scope>IDENTIFICATION</scope>
    <source>
        <tissue evidence="2">Muscle</tissue>
    </source>
</reference>
<protein>
    <submittedName>
        <fullName evidence="2">3-ketodihydrosphingosine reductase-like</fullName>
    </submittedName>
</protein>